<dbReference type="AlphaFoldDB" id="A0A1W6N4L6"/>
<accession>A0A1W6N4L6</accession>
<reference evidence="1 2" key="1">
    <citation type="submission" date="2014-06" db="EMBL/GenBank/DDBJ databases">
        <title>The genome of the endonuclear symbiont Nucleicultrix amoebiphila.</title>
        <authorList>
            <person name="Schulz F."/>
            <person name="Horn M."/>
        </authorList>
    </citation>
    <scope>NUCLEOTIDE SEQUENCE [LARGE SCALE GENOMIC DNA]</scope>
    <source>
        <strain evidence="1 2">FS5</strain>
    </source>
</reference>
<dbReference type="EMBL" id="CP008743">
    <property type="protein sequence ID" value="ARN84794.1"/>
    <property type="molecule type" value="Genomic_DNA"/>
</dbReference>
<evidence type="ECO:0000313" key="1">
    <source>
        <dbReference type="EMBL" id="ARN84794.1"/>
    </source>
</evidence>
<dbReference type="KEGG" id="naf:GQ61_05250"/>
<name>A0A1W6N4L6_9PROT</name>
<dbReference type="STRING" id="1414854.GQ61_05250"/>
<sequence>MVISIDGEEEFEVFAMLEKLKTMIEKAVRLLNKLLFILTEKPPITFYFLIYHIKTLFNG</sequence>
<gene>
    <name evidence="1" type="ORF">GQ61_05250</name>
</gene>
<keyword evidence="2" id="KW-1185">Reference proteome</keyword>
<protein>
    <submittedName>
        <fullName evidence="1">Uncharacterized protein</fullName>
    </submittedName>
</protein>
<dbReference type="Proteomes" id="UP000237351">
    <property type="component" value="Chromosome"/>
</dbReference>
<proteinExistence type="predicted"/>
<evidence type="ECO:0000313" key="2">
    <source>
        <dbReference type="Proteomes" id="UP000237351"/>
    </source>
</evidence>
<organism evidence="1 2">
    <name type="scientific">Candidatus Nucleicultrix amoebiphila FS5</name>
    <dbReference type="NCBI Taxonomy" id="1414854"/>
    <lineage>
        <taxon>Bacteria</taxon>
        <taxon>Pseudomonadati</taxon>
        <taxon>Pseudomonadota</taxon>
        <taxon>Alphaproteobacteria</taxon>
        <taxon>Holosporales</taxon>
        <taxon>Candidatus Nucleicultricaceae</taxon>
        <taxon>Candidatus Nucleicultrix</taxon>
    </lineage>
</organism>